<evidence type="ECO:0000256" key="3">
    <source>
        <dbReference type="ARBA" id="ARBA00023002"/>
    </source>
</evidence>
<keyword evidence="8" id="KW-1185">Reference proteome</keyword>
<dbReference type="InterPro" id="IPR036010">
    <property type="entry name" value="2Fe-2S_ferredoxin-like_sf"/>
</dbReference>
<dbReference type="InterPro" id="IPR012675">
    <property type="entry name" value="Beta-grasp_dom_sf"/>
</dbReference>
<dbReference type="Pfam" id="PF00111">
    <property type="entry name" value="Fer2"/>
    <property type="match status" value="1"/>
</dbReference>
<dbReference type="InterPro" id="IPR002888">
    <property type="entry name" value="2Fe-2S-bd"/>
</dbReference>
<keyword evidence="1" id="KW-0001">2Fe-2S</keyword>
<sequence length="160" mass="17499">MQSSDMIKLTVALNVNGEERIAAFRPADTLLYVLRELLGLTGAKPGCLNGDCGACTIIVDGRPMKSCIMLAIEGADKEITTIEGLKDAPIQQAFVDHFAFQCGYCTPGFIMNCHALVHHHPNADDNTIKEWLESNICRCTSYKEIEDAVKAVLNQNQTPS</sequence>
<proteinExistence type="predicted"/>
<dbReference type="EMBL" id="JBHRZT010000072">
    <property type="protein sequence ID" value="MFC3885747.1"/>
    <property type="molecule type" value="Genomic_DNA"/>
</dbReference>
<dbReference type="PROSITE" id="PS51085">
    <property type="entry name" value="2FE2S_FER_2"/>
    <property type="match status" value="1"/>
</dbReference>
<dbReference type="Gene3D" id="3.10.20.30">
    <property type="match status" value="1"/>
</dbReference>
<keyword evidence="3" id="KW-0560">Oxidoreductase</keyword>
<evidence type="ECO:0000256" key="4">
    <source>
        <dbReference type="ARBA" id="ARBA00023004"/>
    </source>
</evidence>
<dbReference type="PROSITE" id="PS00197">
    <property type="entry name" value="2FE2S_FER_1"/>
    <property type="match status" value="1"/>
</dbReference>
<comment type="caution">
    <text evidence="7">The sequence shown here is derived from an EMBL/GenBank/DDBJ whole genome shotgun (WGS) entry which is preliminary data.</text>
</comment>
<dbReference type="RefSeq" id="WP_377918140.1">
    <property type="nucleotide sequence ID" value="NZ_JBHRZT010000072.1"/>
</dbReference>
<dbReference type="Gene3D" id="1.10.150.120">
    <property type="entry name" value="[2Fe-2S]-binding domain"/>
    <property type="match status" value="1"/>
</dbReference>
<keyword evidence="5" id="KW-0411">Iron-sulfur</keyword>
<dbReference type="CDD" id="cd00207">
    <property type="entry name" value="fer2"/>
    <property type="match status" value="1"/>
</dbReference>
<keyword evidence="4" id="KW-0408">Iron</keyword>
<evidence type="ECO:0000256" key="5">
    <source>
        <dbReference type="ARBA" id="ARBA00023014"/>
    </source>
</evidence>
<dbReference type="InterPro" id="IPR001041">
    <property type="entry name" value="2Fe-2S_ferredoxin-type"/>
</dbReference>
<dbReference type="PANTHER" id="PTHR44379">
    <property type="entry name" value="OXIDOREDUCTASE WITH IRON-SULFUR SUBUNIT"/>
    <property type="match status" value="1"/>
</dbReference>
<evidence type="ECO:0000313" key="8">
    <source>
        <dbReference type="Proteomes" id="UP001595752"/>
    </source>
</evidence>
<dbReference type="SUPFAM" id="SSF47741">
    <property type="entry name" value="CO dehydrogenase ISP C-domain like"/>
    <property type="match status" value="1"/>
</dbReference>
<evidence type="ECO:0000256" key="1">
    <source>
        <dbReference type="ARBA" id="ARBA00022714"/>
    </source>
</evidence>
<evidence type="ECO:0000256" key="2">
    <source>
        <dbReference type="ARBA" id="ARBA00022723"/>
    </source>
</evidence>
<evidence type="ECO:0000259" key="6">
    <source>
        <dbReference type="PROSITE" id="PS51085"/>
    </source>
</evidence>
<dbReference type="Pfam" id="PF01799">
    <property type="entry name" value="Fer2_2"/>
    <property type="match status" value="1"/>
</dbReference>
<feature type="domain" description="2Fe-2S ferredoxin-type" evidence="6">
    <location>
        <begin position="9"/>
        <end position="85"/>
    </location>
</feature>
<keyword evidence="2" id="KW-0479">Metal-binding</keyword>
<dbReference type="InterPro" id="IPR006058">
    <property type="entry name" value="2Fe2S_fd_BS"/>
</dbReference>
<dbReference type="InterPro" id="IPR036884">
    <property type="entry name" value="2Fe-2S-bd_dom_sf"/>
</dbReference>
<name>A0ABV8B9A7_9BACI</name>
<accession>A0ABV8B9A7</accession>
<dbReference type="InterPro" id="IPR051452">
    <property type="entry name" value="Diverse_Oxidoreductases"/>
</dbReference>
<evidence type="ECO:0000313" key="7">
    <source>
        <dbReference type="EMBL" id="MFC3885747.1"/>
    </source>
</evidence>
<organism evidence="7 8">
    <name type="scientific">Bacillus songklensis</name>
    <dbReference type="NCBI Taxonomy" id="1069116"/>
    <lineage>
        <taxon>Bacteria</taxon>
        <taxon>Bacillati</taxon>
        <taxon>Bacillota</taxon>
        <taxon>Bacilli</taxon>
        <taxon>Bacillales</taxon>
        <taxon>Bacillaceae</taxon>
        <taxon>Bacillus</taxon>
    </lineage>
</organism>
<dbReference type="Proteomes" id="UP001595752">
    <property type="component" value="Unassembled WGS sequence"/>
</dbReference>
<dbReference type="PANTHER" id="PTHR44379:SF7">
    <property type="entry name" value="XANTHINE DEHYDROGENASE SUBUNIT E-RELATED"/>
    <property type="match status" value="1"/>
</dbReference>
<reference evidence="8" key="1">
    <citation type="journal article" date="2019" name="Int. J. Syst. Evol. Microbiol.">
        <title>The Global Catalogue of Microorganisms (GCM) 10K type strain sequencing project: providing services to taxonomists for standard genome sequencing and annotation.</title>
        <authorList>
            <consortium name="The Broad Institute Genomics Platform"/>
            <consortium name="The Broad Institute Genome Sequencing Center for Infectious Disease"/>
            <person name="Wu L."/>
            <person name="Ma J."/>
        </authorList>
    </citation>
    <scope>NUCLEOTIDE SEQUENCE [LARGE SCALE GENOMIC DNA]</scope>
    <source>
        <strain evidence="8">CCUG 61889</strain>
    </source>
</reference>
<gene>
    <name evidence="7" type="ORF">ACFOU2_20630</name>
</gene>
<dbReference type="SUPFAM" id="SSF54292">
    <property type="entry name" value="2Fe-2S ferredoxin-like"/>
    <property type="match status" value="1"/>
</dbReference>
<protein>
    <submittedName>
        <fullName evidence="7">(2Fe-2S)-binding protein</fullName>
    </submittedName>
</protein>